<dbReference type="AlphaFoldDB" id="A0A1V9DNW8"/>
<organism evidence="5 6">
    <name type="scientific">Pantoea latae</name>
    <dbReference type="NCBI Taxonomy" id="1964541"/>
    <lineage>
        <taxon>Bacteria</taxon>
        <taxon>Pseudomonadati</taxon>
        <taxon>Pseudomonadota</taxon>
        <taxon>Gammaproteobacteria</taxon>
        <taxon>Enterobacterales</taxon>
        <taxon>Erwiniaceae</taxon>
        <taxon>Pantoea</taxon>
    </lineage>
</organism>
<sequence length="163" mass="18934">MGEKKYNEEVIDSITEWINSHLDQRLSIDDIAEKSGYSKWYLQKLFARCRNETLARYIRKRKLAACVHALKSSSTPIITLAVKYHFESQQSFTRSFKQVMGCTPYVCRKRQLDPHIQAQLEGNINPCELCRQAQPVARDTKRFTAARLDIRHLDAAEACNELR</sequence>
<dbReference type="Pfam" id="PF12833">
    <property type="entry name" value="HTH_18"/>
    <property type="match status" value="1"/>
</dbReference>
<evidence type="ECO:0000313" key="5">
    <source>
        <dbReference type="EMBL" id="OQP35553.1"/>
    </source>
</evidence>
<dbReference type="InterPro" id="IPR018060">
    <property type="entry name" value="HTH_AraC"/>
</dbReference>
<evidence type="ECO:0000256" key="2">
    <source>
        <dbReference type="ARBA" id="ARBA00023125"/>
    </source>
</evidence>
<dbReference type="SMART" id="SM00342">
    <property type="entry name" value="HTH_ARAC"/>
    <property type="match status" value="1"/>
</dbReference>
<dbReference type="Proteomes" id="UP000192769">
    <property type="component" value="Unassembled WGS sequence"/>
</dbReference>
<comment type="caution">
    <text evidence="5">The sequence shown here is derived from an EMBL/GenBank/DDBJ whole genome shotgun (WGS) entry which is preliminary data.</text>
</comment>
<dbReference type="PROSITE" id="PS01124">
    <property type="entry name" value="HTH_ARAC_FAMILY_2"/>
    <property type="match status" value="1"/>
</dbReference>
<dbReference type="GO" id="GO:0043565">
    <property type="term" value="F:sequence-specific DNA binding"/>
    <property type="evidence" value="ECO:0007669"/>
    <property type="project" value="InterPro"/>
</dbReference>
<dbReference type="Gene3D" id="1.10.10.60">
    <property type="entry name" value="Homeodomain-like"/>
    <property type="match status" value="2"/>
</dbReference>
<dbReference type="PANTHER" id="PTHR47504">
    <property type="entry name" value="RIGHT ORIGIN-BINDING PROTEIN"/>
    <property type="match status" value="1"/>
</dbReference>
<dbReference type="SUPFAM" id="SSF46689">
    <property type="entry name" value="Homeodomain-like"/>
    <property type="match status" value="2"/>
</dbReference>
<evidence type="ECO:0000256" key="1">
    <source>
        <dbReference type="ARBA" id="ARBA00023015"/>
    </source>
</evidence>
<feature type="domain" description="HTH araC/xylS-type" evidence="4">
    <location>
        <begin position="12"/>
        <end position="110"/>
    </location>
</feature>
<dbReference type="EMBL" id="MWUE01000005">
    <property type="protein sequence ID" value="OQP35553.1"/>
    <property type="molecule type" value="Genomic_DNA"/>
</dbReference>
<name>A0A1V9DNW8_9GAMM</name>
<dbReference type="InterPro" id="IPR050959">
    <property type="entry name" value="MarA-like"/>
</dbReference>
<evidence type="ECO:0000313" key="6">
    <source>
        <dbReference type="Proteomes" id="UP000192769"/>
    </source>
</evidence>
<dbReference type="GO" id="GO:0003700">
    <property type="term" value="F:DNA-binding transcription factor activity"/>
    <property type="evidence" value="ECO:0007669"/>
    <property type="project" value="InterPro"/>
</dbReference>
<evidence type="ECO:0000259" key="4">
    <source>
        <dbReference type="PROSITE" id="PS01124"/>
    </source>
</evidence>
<gene>
    <name evidence="5" type="ORF">B2J69_03365</name>
</gene>
<evidence type="ECO:0000256" key="3">
    <source>
        <dbReference type="ARBA" id="ARBA00023163"/>
    </source>
</evidence>
<dbReference type="OrthoDB" id="282744at2"/>
<dbReference type="InterPro" id="IPR009057">
    <property type="entry name" value="Homeodomain-like_sf"/>
</dbReference>
<dbReference type="PANTHER" id="PTHR47504:SF5">
    <property type="entry name" value="RIGHT ORIGIN-BINDING PROTEIN"/>
    <property type="match status" value="1"/>
</dbReference>
<proteinExistence type="predicted"/>
<reference evidence="5 6" key="1">
    <citation type="submission" date="2017-02" db="EMBL/GenBank/DDBJ databases">
        <title>Whole genome shotgun sequence of Pantoea agglomerans strain AS1 isolated from a cycad, Zamia floridana in Central Florida, USA.</title>
        <authorList>
            <person name="Lata P."/>
            <person name="Govindarajan S."/>
            <person name="Qi F."/>
            <person name="Li J.-L."/>
            <person name="Maurya S.K."/>
            <person name="Sahoo M.K."/>
        </authorList>
    </citation>
    <scope>NUCLEOTIDE SEQUENCE [LARGE SCALE GENOMIC DNA]</scope>
    <source>
        <strain evidence="5 6">AS1</strain>
    </source>
</reference>
<keyword evidence="2" id="KW-0238">DNA-binding</keyword>
<keyword evidence="1" id="KW-0805">Transcription regulation</keyword>
<accession>A0A1V9DNW8</accession>
<dbReference type="RefSeq" id="WP_081136417.1">
    <property type="nucleotide sequence ID" value="NZ_MWUE01000005.1"/>
</dbReference>
<protein>
    <submittedName>
        <fullName evidence="5">AraC family transcriptional regulator</fullName>
    </submittedName>
</protein>
<keyword evidence="6" id="KW-1185">Reference proteome</keyword>
<keyword evidence="3" id="KW-0804">Transcription</keyword>